<proteinExistence type="predicted"/>
<sequence>MLELISDNWIFFLLALAIGVAVAWWIFAASRRTRVERTEIAPEAESAPARRNQALIDTPPAAAAVTSAIPPAAPIGLAGAGEAVTAAAEPVAAAPAGANPTGDDLKKIKGIGPKLEKLLNSLGVTSYAQIGAWDDAEIDRIDARLGTFQGRIRRDDWPAQARFLAQGDVAGFENRFGKT</sequence>
<reference evidence="2 3" key="1">
    <citation type="submission" date="2019-12" db="EMBL/GenBank/DDBJ databases">
        <title>Genomic-based taxomic classification of the family Erythrobacteraceae.</title>
        <authorList>
            <person name="Xu L."/>
        </authorList>
    </citation>
    <scope>NUCLEOTIDE SEQUENCE [LARGE SCALE GENOMIC DNA]</scope>
    <source>
        <strain evidence="2 3">MCCC 1K02066</strain>
    </source>
</reference>
<dbReference type="RefSeq" id="WP_160746268.1">
    <property type="nucleotide sequence ID" value="NZ_WTYK01000003.1"/>
</dbReference>
<dbReference type="OrthoDB" id="9807941at2"/>
<evidence type="ECO:0000313" key="3">
    <source>
        <dbReference type="Proteomes" id="UP000469159"/>
    </source>
</evidence>
<dbReference type="Proteomes" id="UP000469159">
    <property type="component" value="Unassembled WGS sequence"/>
</dbReference>
<keyword evidence="3" id="KW-1185">Reference proteome</keyword>
<accession>A0A6I4UVC9</accession>
<keyword evidence="1" id="KW-0472">Membrane</keyword>
<organism evidence="2 3">
    <name type="scientific">Croceibacterium soli</name>
    <dbReference type="NCBI Taxonomy" id="1739690"/>
    <lineage>
        <taxon>Bacteria</taxon>
        <taxon>Pseudomonadati</taxon>
        <taxon>Pseudomonadota</taxon>
        <taxon>Alphaproteobacteria</taxon>
        <taxon>Sphingomonadales</taxon>
        <taxon>Erythrobacteraceae</taxon>
        <taxon>Croceibacterium</taxon>
    </lineage>
</organism>
<evidence type="ECO:0000256" key="1">
    <source>
        <dbReference type="SAM" id="Phobius"/>
    </source>
</evidence>
<name>A0A6I4UVC9_9SPHN</name>
<keyword evidence="1" id="KW-0812">Transmembrane</keyword>
<dbReference type="EMBL" id="WTYK01000003">
    <property type="protein sequence ID" value="MXP41417.1"/>
    <property type="molecule type" value="Genomic_DNA"/>
</dbReference>
<dbReference type="AlphaFoldDB" id="A0A6I4UVC9"/>
<protein>
    <submittedName>
        <fullName evidence="2">Uncharacterized protein</fullName>
    </submittedName>
</protein>
<keyword evidence="1" id="KW-1133">Transmembrane helix</keyword>
<evidence type="ECO:0000313" key="2">
    <source>
        <dbReference type="EMBL" id="MXP41417.1"/>
    </source>
</evidence>
<dbReference type="Gene3D" id="1.10.150.20">
    <property type="entry name" value="5' to 3' exonuclease, C-terminal subdomain"/>
    <property type="match status" value="1"/>
</dbReference>
<gene>
    <name evidence="2" type="ORF">GRI75_07145</name>
</gene>
<feature type="transmembrane region" description="Helical" evidence="1">
    <location>
        <begin position="6"/>
        <end position="27"/>
    </location>
</feature>
<comment type="caution">
    <text evidence="2">The sequence shown here is derived from an EMBL/GenBank/DDBJ whole genome shotgun (WGS) entry which is preliminary data.</text>
</comment>